<evidence type="ECO:0000313" key="4">
    <source>
        <dbReference type="EMBL" id="NVL05094.1"/>
    </source>
</evidence>
<dbReference type="PANTHER" id="PTHR43968:SF6">
    <property type="entry name" value="GLUTATHIONE S-TRANSFERASE OMEGA"/>
    <property type="match status" value="1"/>
</dbReference>
<feature type="region of interest" description="Disordered" evidence="1">
    <location>
        <begin position="1"/>
        <end position="34"/>
    </location>
</feature>
<sequence length="350" mass="38633">MPAPRVAPQDDPGSASAFTVHTDEQDRAPREGRALRDRALRPGRNQAEREQVMTVDQNALILHQYDISPYSEKIRGALGLKGLTWWACNQPSIMPKPDLIALTGGYRRIPVLQIGGDIYCDSELILDEIERRFPAPSIFACGRATAETYRLWADEKLFPTVVGLLFSGDWDVNEAFIADRSALRGRPFDPEAFRAAIPSLTDALHRHLRLLEMQLENGNAFLAGEQPSAADLQVFHNLVFIRWGKGRTTALLDQHPGLRAWEARMRAIGHGIRHDIGKDDALRVAREAPISAAVGGARVSYQINDANSSPIAGRLVAEDAQRVSILLENPCVGTVVVHLPATSGRLHRLD</sequence>
<dbReference type="Gene3D" id="3.40.30.110">
    <property type="match status" value="2"/>
</dbReference>
<name>A0A973WI21_9BRAD</name>
<comment type="caution">
    <text evidence="4">The sequence shown here is derived from an EMBL/GenBank/DDBJ whole genome shotgun (WGS) entry which is preliminary data.</text>
</comment>
<dbReference type="SUPFAM" id="SSF52833">
    <property type="entry name" value="Thioredoxin-like"/>
    <property type="match status" value="1"/>
</dbReference>
<dbReference type="GO" id="GO:0005737">
    <property type="term" value="C:cytoplasm"/>
    <property type="evidence" value="ECO:0007669"/>
    <property type="project" value="TreeGrafter"/>
</dbReference>
<organism evidence="4">
    <name type="scientific">Bradyrhizobium quebecense</name>
    <dbReference type="NCBI Taxonomy" id="2748629"/>
    <lineage>
        <taxon>Bacteria</taxon>
        <taxon>Pseudomonadati</taxon>
        <taxon>Pseudomonadota</taxon>
        <taxon>Alphaproteobacteria</taxon>
        <taxon>Hyphomicrobiales</taxon>
        <taxon>Nitrobacteraceae</taxon>
        <taxon>Bradyrhizobium</taxon>
    </lineage>
</organism>
<accession>A0A973WI21</accession>
<reference evidence="4" key="1">
    <citation type="submission" date="2020-06" db="EMBL/GenBank/DDBJ databases">
        <title>Whole Genome Sequence of Bradyrhizobium sp. Strain 66S1MB.</title>
        <authorList>
            <person name="Bromfield E."/>
            <person name="Cloutier S."/>
        </authorList>
    </citation>
    <scope>NUCLEOTIDE SEQUENCE</scope>
    <source>
        <strain evidence="4">66S1MB</strain>
    </source>
</reference>
<dbReference type="PROSITE" id="PS50404">
    <property type="entry name" value="GST_NTER"/>
    <property type="match status" value="1"/>
</dbReference>
<dbReference type="Pfam" id="PF13417">
    <property type="entry name" value="GST_N_3"/>
    <property type="match status" value="1"/>
</dbReference>
<dbReference type="CDD" id="cd00570">
    <property type="entry name" value="GST_N_family"/>
    <property type="match status" value="1"/>
</dbReference>
<dbReference type="InterPro" id="IPR010987">
    <property type="entry name" value="Glutathione-S-Trfase_C-like"/>
</dbReference>
<dbReference type="PROSITE" id="PS50405">
    <property type="entry name" value="GST_CTER"/>
    <property type="match status" value="1"/>
</dbReference>
<gene>
    <name evidence="4" type="ORF">HU230_05085</name>
</gene>
<dbReference type="PANTHER" id="PTHR43968">
    <property type="match status" value="1"/>
</dbReference>
<evidence type="ECO:0000259" key="2">
    <source>
        <dbReference type="PROSITE" id="PS50404"/>
    </source>
</evidence>
<dbReference type="InterPro" id="IPR036282">
    <property type="entry name" value="Glutathione-S-Trfase_C_sf"/>
</dbReference>
<feature type="domain" description="GST C-terminal" evidence="3">
    <location>
        <begin position="139"/>
        <end position="290"/>
    </location>
</feature>
<proteinExistence type="predicted"/>
<evidence type="ECO:0000256" key="1">
    <source>
        <dbReference type="SAM" id="MobiDB-lite"/>
    </source>
</evidence>
<dbReference type="InterPro" id="IPR004045">
    <property type="entry name" value="Glutathione_S-Trfase_N"/>
</dbReference>
<dbReference type="RefSeq" id="WP_176529184.1">
    <property type="nucleotide sequence ID" value="NZ_CP088282.1"/>
</dbReference>
<protein>
    <submittedName>
        <fullName evidence="4">Glutathione S-transferase family protein</fullName>
    </submittedName>
</protein>
<dbReference type="AlphaFoldDB" id="A0A973WI21"/>
<feature type="domain" description="GST N-terminal" evidence="2">
    <location>
        <begin position="58"/>
        <end position="137"/>
    </location>
</feature>
<dbReference type="SUPFAM" id="SSF47616">
    <property type="entry name" value="GST C-terminal domain-like"/>
    <property type="match status" value="1"/>
</dbReference>
<dbReference type="InterPro" id="IPR004046">
    <property type="entry name" value="GST_C"/>
</dbReference>
<feature type="compositionally biased region" description="Basic and acidic residues" evidence="1">
    <location>
        <begin position="21"/>
        <end position="34"/>
    </location>
</feature>
<dbReference type="InterPro" id="IPR036249">
    <property type="entry name" value="Thioredoxin-like_sf"/>
</dbReference>
<dbReference type="Pfam" id="PF14497">
    <property type="entry name" value="GST_C_3"/>
    <property type="match status" value="1"/>
</dbReference>
<dbReference type="EMBL" id="JABWSX010000001">
    <property type="protein sequence ID" value="NVL05094.1"/>
    <property type="molecule type" value="Genomic_DNA"/>
</dbReference>
<dbReference type="InterPro" id="IPR050983">
    <property type="entry name" value="GST_Omega/HSP26"/>
</dbReference>
<evidence type="ECO:0000259" key="3">
    <source>
        <dbReference type="PROSITE" id="PS50405"/>
    </source>
</evidence>